<evidence type="ECO:0000313" key="3">
    <source>
        <dbReference type="Proteomes" id="UP001438112"/>
    </source>
</evidence>
<dbReference type="InterPro" id="IPR030395">
    <property type="entry name" value="GP_PDE_dom"/>
</dbReference>
<dbReference type="InterPro" id="IPR017946">
    <property type="entry name" value="PLC-like_Pdiesterase_TIM-brl"/>
</dbReference>
<name>A0ABP9ZHE5_9LACO</name>
<evidence type="ECO:0000259" key="1">
    <source>
        <dbReference type="PROSITE" id="PS51704"/>
    </source>
</evidence>
<comment type="caution">
    <text evidence="2">The sequence shown here is derived from an EMBL/GenBank/DDBJ whole genome shotgun (WGS) entry which is preliminary data.</text>
</comment>
<dbReference type="PROSITE" id="PS51704">
    <property type="entry name" value="GP_PDE"/>
    <property type="match status" value="1"/>
</dbReference>
<dbReference type="RefSeq" id="WP_353317631.1">
    <property type="nucleotide sequence ID" value="NZ_BAABVV010000028.1"/>
</dbReference>
<organism evidence="2 3">
    <name type="scientific">Apilactobacillus apinorum</name>
    <dbReference type="NCBI Taxonomy" id="1218495"/>
    <lineage>
        <taxon>Bacteria</taxon>
        <taxon>Bacillati</taxon>
        <taxon>Bacillota</taxon>
        <taxon>Bacilli</taxon>
        <taxon>Lactobacillales</taxon>
        <taxon>Lactobacillaceae</taxon>
        <taxon>Apilactobacillus</taxon>
    </lineage>
</organism>
<dbReference type="Pfam" id="PF03009">
    <property type="entry name" value="GDPD"/>
    <property type="match status" value="1"/>
</dbReference>
<gene>
    <name evidence="2" type="ORF">AP20H10_05820</name>
</gene>
<evidence type="ECO:0000313" key="2">
    <source>
        <dbReference type="EMBL" id="GAA6114219.1"/>
    </source>
</evidence>
<reference evidence="2 3" key="1">
    <citation type="submission" date="2024-03" db="EMBL/GenBank/DDBJ databases">
        <title>Inconsistent identification of Apilactobacillus kunkeei-related strains obtained by well-developed overall genome related indices.</title>
        <authorList>
            <person name="Maeno S."/>
            <person name="Endo A."/>
        </authorList>
    </citation>
    <scope>NUCLEOTIDE SEQUENCE [LARGE SCALE GENOMIC DNA]</scope>
    <source>
        <strain evidence="2 3">20H-10</strain>
    </source>
</reference>
<feature type="domain" description="GP-PDE" evidence="1">
    <location>
        <begin position="3"/>
        <end position="223"/>
    </location>
</feature>
<dbReference type="PANTHER" id="PTHR46211:SF1">
    <property type="entry name" value="GLYCEROPHOSPHODIESTER PHOSPHODIESTERASE, CYTOPLASMIC"/>
    <property type="match status" value="1"/>
</dbReference>
<protein>
    <submittedName>
        <fullName evidence="2">Glycerophosphodiester phosphodiesterase family protein</fullName>
    </submittedName>
</protein>
<proteinExistence type="predicted"/>
<accession>A0ABP9ZHE5</accession>
<dbReference type="Proteomes" id="UP001438112">
    <property type="component" value="Unassembled WGS sequence"/>
</dbReference>
<sequence length="235" mass="27483">MKTLVFGHRGVPDLYPENSLQGFRYALYHHIDGLEFDVHLTKDNIPVVIHDERIDRTTDGRGLVNSYTYEELSKFSLENYERIPKLEELLALIEGRDVLVNLEFKTDKIHYPNIEKIVVDMVGKFELLHPVIYSSFNLSSVKIVQELTDDAQFAYLTDRRIDNPKEFMLTNHLDALHLQFFQPDIENKERVWTVNGSLRLRFLIKHGVAAVITNNFERAMKIRQSIVNKKANKKR</sequence>
<dbReference type="PANTHER" id="PTHR46211">
    <property type="entry name" value="GLYCEROPHOSPHORYL DIESTER PHOSPHODIESTERASE"/>
    <property type="match status" value="1"/>
</dbReference>
<dbReference type="EMBL" id="BAABVV010000028">
    <property type="protein sequence ID" value="GAA6114219.1"/>
    <property type="molecule type" value="Genomic_DNA"/>
</dbReference>
<dbReference type="Gene3D" id="3.20.20.190">
    <property type="entry name" value="Phosphatidylinositol (PI) phosphodiesterase"/>
    <property type="match status" value="1"/>
</dbReference>
<dbReference type="SUPFAM" id="SSF51695">
    <property type="entry name" value="PLC-like phosphodiesterases"/>
    <property type="match status" value="1"/>
</dbReference>
<keyword evidence="3" id="KW-1185">Reference proteome</keyword>